<dbReference type="InterPro" id="IPR013830">
    <property type="entry name" value="SGNH_hydro"/>
</dbReference>
<accession>A0A6L8W3F0</accession>
<sequence>MKFNILALIFAVLFTTFYAQANETQRIVAIGDSLTAGYGLPAGEDFVTQLEIALQEKGYKVEIENAGVSGDTTAGGLQRLDWAIGDGADYVILELGANDALRGIEPLETRRNLSRIIEVLQQKNIPILLAGMRAPPNMGSEYARDFDKIFPDLASQYKTSYYPFFLEGVAADPALNQDDYIHPNAEGVKVIIGKMLPYVTAFIEQKS</sequence>
<organism evidence="3 4">
    <name type="scientific">Sneathiella litorea</name>
    <dbReference type="NCBI Taxonomy" id="2606216"/>
    <lineage>
        <taxon>Bacteria</taxon>
        <taxon>Pseudomonadati</taxon>
        <taxon>Pseudomonadota</taxon>
        <taxon>Alphaproteobacteria</taxon>
        <taxon>Sneathiellales</taxon>
        <taxon>Sneathiellaceae</taxon>
        <taxon>Sneathiella</taxon>
    </lineage>
</organism>
<evidence type="ECO:0000313" key="3">
    <source>
        <dbReference type="EMBL" id="MZR29103.1"/>
    </source>
</evidence>
<dbReference type="CDD" id="cd01822">
    <property type="entry name" value="Lysophospholipase_L1_like"/>
    <property type="match status" value="1"/>
</dbReference>
<dbReference type="InterPro" id="IPR008265">
    <property type="entry name" value="Lipase_GDSL_AS"/>
</dbReference>
<proteinExistence type="predicted"/>
<feature type="domain" description="SGNH hydrolase-type esterase" evidence="2">
    <location>
        <begin position="29"/>
        <end position="189"/>
    </location>
</feature>
<keyword evidence="4" id="KW-1185">Reference proteome</keyword>
<dbReference type="GO" id="GO:0004622">
    <property type="term" value="F:phosphatidylcholine lysophospholipase activity"/>
    <property type="evidence" value="ECO:0007669"/>
    <property type="project" value="TreeGrafter"/>
</dbReference>
<reference evidence="3 4" key="1">
    <citation type="submission" date="2019-12" db="EMBL/GenBank/DDBJ databases">
        <title>Snethiella sp. nov. sp. isolated from sea sand.</title>
        <authorList>
            <person name="Kim J."/>
            <person name="Jeong S.E."/>
            <person name="Jung H.S."/>
            <person name="Jeon C.O."/>
        </authorList>
    </citation>
    <scope>NUCLEOTIDE SEQUENCE [LARGE SCALE GENOMIC DNA]</scope>
    <source>
        <strain evidence="3 4">DP05</strain>
    </source>
</reference>
<dbReference type="PANTHER" id="PTHR30383:SF24">
    <property type="entry name" value="THIOESTERASE 1_PROTEASE 1_LYSOPHOSPHOLIPASE L1"/>
    <property type="match status" value="1"/>
</dbReference>
<name>A0A6L8W3F0_9PROT</name>
<feature type="chain" id="PRO_5026651528" evidence="1">
    <location>
        <begin position="22"/>
        <end position="207"/>
    </location>
</feature>
<gene>
    <name evidence="3" type="ORF">GQE98_00500</name>
</gene>
<dbReference type="InterPro" id="IPR036514">
    <property type="entry name" value="SGNH_hydro_sf"/>
</dbReference>
<dbReference type="PROSITE" id="PS01098">
    <property type="entry name" value="LIPASE_GDSL_SER"/>
    <property type="match status" value="1"/>
</dbReference>
<protein>
    <submittedName>
        <fullName evidence="3">Arylesterase</fullName>
    </submittedName>
</protein>
<dbReference type="AlphaFoldDB" id="A0A6L8W3F0"/>
<evidence type="ECO:0000256" key="1">
    <source>
        <dbReference type="SAM" id="SignalP"/>
    </source>
</evidence>
<feature type="signal peptide" evidence="1">
    <location>
        <begin position="1"/>
        <end position="21"/>
    </location>
</feature>
<comment type="caution">
    <text evidence="3">The sequence shown here is derived from an EMBL/GenBank/DDBJ whole genome shotgun (WGS) entry which is preliminary data.</text>
</comment>
<dbReference type="GO" id="GO:0006629">
    <property type="term" value="P:lipid metabolic process"/>
    <property type="evidence" value="ECO:0007669"/>
    <property type="project" value="InterPro"/>
</dbReference>
<dbReference type="InterPro" id="IPR051532">
    <property type="entry name" value="Ester_Hydrolysis_Enzymes"/>
</dbReference>
<evidence type="ECO:0000313" key="4">
    <source>
        <dbReference type="Proteomes" id="UP000476030"/>
    </source>
</evidence>
<dbReference type="Proteomes" id="UP000476030">
    <property type="component" value="Unassembled WGS sequence"/>
</dbReference>
<evidence type="ECO:0000259" key="2">
    <source>
        <dbReference type="Pfam" id="PF13472"/>
    </source>
</evidence>
<dbReference type="PANTHER" id="PTHR30383">
    <property type="entry name" value="THIOESTERASE 1/PROTEASE 1/LYSOPHOSPHOLIPASE L1"/>
    <property type="match status" value="1"/>
</dbReference>
<dbReference type="Gene3D" id="3.40.50.1110">
    <property type="entry name" value="SGNH hydrolase"/>
    <property type="match status" value="1"/>
</dbReference>
<dbReference type="SUPFAM" id="SSF52266">
    <property type="entry name" value="SGNH hydrolase"/>
    <property type="match status" value="1"/>
</dbReference>
<dbReference type="EMBL" id="WTUW01000001">
    <property type="protein sequence ID" value="MZR29103.1"/>
    <property type="molecule type" value="Genomic_DNA"/>
</dbReference>
<dbReference type="Pfam" id="PF13472">
    <property type="entry name" value="Lipase_GDSL_2"/>
    <property type="match status" value="1"/>
</dbReference>
<keyword evidence="1" id="KW-0732">Signal</keyword>